<protein>
    <submittedName>
        <fullName evidence="2">Uncharacterized protein</fullName>
    </submittedName>
</protein>
<reference evidence="2 3" key="1">
    <citation type="journal article" date="2019" name="Nat. Plants">
        <title>Stout camphor tree genome fills gaps in understanding of flowering plant genome evolution.</title>
        <authorList>
            <person name="Chaw S.M."/>
            <person name="Liu Y.C."/>
            <person name="Wu Y.W."/>
            <person name="Wang H.Y."/>
            <person name="Lin C.I."/>
            <person name="Wu C.S."/>
            <person name="Ke H.M."/>
            <person name="Chang L.Y."/>
            <person name="Hsu C.Y."/>
            <person name="Yang H.T."/>
            <person name="Sudianto E."/>
            <person name="Hsu M.H."/>
            <person name="Wu K.P."/>
            <person name="Wang L.N."/>
            <person name="Leebens-Mack J.H."/>
            <person name="Tsai I.J."/>
        </authorList>
    </citation>
    <scope>NUCLEOTIDE SEQUENCE [LARGE SCALE GENOMIC DNA]</scope>
    <source>
        <strain evidence="3">cv. Chaw 1501</strain>
        <tissue evidence="2">Young leaves</tissue>
    </source>
</reference>
<dbReference type="AlphaFoldDB" id="A0A443PA75"/>
<organism evidence="2 3">
    <name type="scientific">Cinnamomum micranthum f. kanehirae</name>
    <dbReference type="NCBI Taxonomy" id="337451"/>
    <lineage>
        <taxon>Eukaryota</taxon>
        <taxon>Viridiplantae</taxon>
        <taxon>Streptophyta</taxon>
        <taxon>Embryophyta</taxon>
        <taxon>Tracheophyta</taxon>
        <taxon>Spermatophyta</taxon>
        <taxon>Magnoliopsida</taxon>
        <taxon>Magnoliidae</taxon>
        <taxon>Laurales</taxon>
        <taxon>Lauraceae</taxon>
        <taxon>Cinnamomum</taxon>
    </lineage>
</organism>
<evidence type="ECO:0000313" key="3">
    <source>
        <dbReference type="Proteomes" id="UP000283530"/>
    </source>
</evidence>
<proteinExistence type="predicted"/>
<keyword evidence="3" id="KW-1185">Reference proteome</keyword>
<feature type="region of interest" description="Disordered" evidence="1">
    <location>
        <begin position="1"/>
        <end position="22"/>
    </location>
</feature>
<gene>
    <name evidence="2" type="ORF">CKAN_01663900</name>
</gene>
<evidence type="ECO:0000256" key="1">
    <source>
        <dbReference type="SAM" id="MobiDB-lite"/>
    </source>
</evidence>
<sequence length="103" mass="11004">MSLSRSSLPLSRLSLSPESDSLLSPSLDCLQLLISTFRDLLPPSPISAITRPALPSPARSIKGSRSFNKTEGSKCVEDGHTEALNLLQNNVCNVCYCLPCGSV</sequence>
<dbReference type="EMBL" id="QPKB01000006">
    <property type="protein sequence ID" value="RWR87685.1"/>
    <property type="molecule type" value="Genomic_DNA"/>
</dbReference>
<dbReference type="Proteomes" id="UP000283530">
    <property type="component" value="Unassembled WGS sequence"/>
</dbReference>
<evidence type="ECO:0000313" key="2">
    <source>
        <dbReference type="EMBL" id="RWR87685.1"/>
    </source>
</evidence>
<accession>A0A443PA75</accession>
<name>A0A443PA75_9MAGN</name>
<comment type="caution">
    <text evidence="2">The sequence shown here is derived from an EMBL/GenBank/DDBJ whole genome shotgun (WGS) entry which is preliminary data.</text>
</comment>